<keyword evidence="3" id="KW-0378">Hydrolase</keyword>
<dbReference type="PANTHER" id="PTHR10201">
    <property type="entry name" value="MATRIX METALLOPROTEINASE"/>
    <property type="match status" value="1"/>
</dbReference>
<dbReference type="OrthoDB" id="252952at2"/>
<sequence>MRHRSPRSPRSNRRNRSRSLVHRVPTIQPLENRCVLAASLGWDGPGLGSAELTYHIENAPSSLSQADTTAAIEAALAIWESAADLTFTPTDQAGQRDSIDLSFTNIDGPGGTLAQAYFPDDVNPARIAGDVQFDASEAWEVGNTLGSAAYDLVWVAVHEIGHALGLDHSDAESGSVLAPFVSPNQAFTNLSAADVTAIQELYAPPVELTPVPDIEPMPEDSPTADDLPTSADTPTDSVDFNEHFSPQERWYRNVHWRRFGDWMDTHISVTFYTRGESDATDADPESTVELNYRHHLQWVDAVFAQFSHRSFTRYY</sequence>
<dbReference type="EMBL" id="CP036298">
    <property type="protein sequence ID" value="QDV23336.1"/>
    <property type="molecule type" value="Genomic_DNA"/>
</dbReference>
<dbReference type="InterPro" id="IPR021190">
    <property type="entry name" value="Pept_M10A"/>
</dbReference>
<dbReference type="PRINTS" id="PR00138">
    <property type="entry name" value="MATRIXIN"/>
</dbReference>
<keyword evidence="9" id="KW-1185">Reference proteome</keyword>
<keyword evidence="2" id="KW-0479">Metal-binding</keyword>
<organism evidence="8 9">
    <name type="scientific">Aureliella helgolandensis</name>
    <dbReference type="NCBI Taxonomy" id="2527968"/>
    <lineage>
        <taxon>Bacteria</taxon>
        <taxon>Pseudomonadati</taxon>
        <taxon>Planctomycetota</taxon>
        <taxon>Planctomycetia</taxon>
        <taxon>Pirellulales</taxon>
        <taxon>Pirellulaceae</taxon>
        <taxon>Aureliella</taxon>
    </lineage>
</organism>
<evidence type="ECO:0000313" key="9">
    <source>
        <dbReference type="Proteomes" id="UP000318017"/>
    </source>
</evidence>
<dbReference type="KEGG" id="ahel:Q31a_16340"/>
<dbReference type="GO" id="GO:0031012">
    <property type="term" value="C:extracellular matrix"/>
    <property type="evidence" value="ECO:0007669"/>
    <property type="project" value="InterPro"/>
</dbReference>
<dbReference type="SMART" id="SM00235">
    <property type="entry name" value="ZnMc"/>
    <property type="match status" value="1"/>
</dbReference>
<keyword evidence="1" id="KW-0645">Protease</keyword>
<gene>
    <name evidence="8" type="ORF">Q31a_16340</name>
</gene>
<feature type="domain" description="Peptidase metallopeptidase" evidence="7">
    <location>
        <begin position="38"/>
        <end position="204"/>
    </location>
</feature>
<dbReference type="InterPro" id="IPR006026">
    <property type="entry name" value="Peptidase_Metallo"/>
</dbReference>
<feature type="region of interest" description="Disordered" evidence="6">
    <location>
        <begin position="1"/>
        <end position="20"/>
    </location>
</feature>
<dbReference type="PANTHER" id="PTHR10201:SF323">
    <property type="entry name" value="MATRIX METALLOPROTEINASE-21"/>
    <property type="match status" value="1"/>
</dbReference>
<evidence type="ECO:0000256" key="2">
    <source>
        <dbReference type="ARBA" id="ARBA00022723"/>
    </source>
</evidence>
<protein>
    <submittedName>
        <fullName evidence="8">Matrixin</fullName>
    </submittedName>
</protein>
<dbReference type="GO" id="GO:0004222">
    <property type="term" value="F:metalloendopeptidase activity"/>
    <property type="evidence" value="ECO:0007669"/>
    <property type="project" value="InterPro"/>
</dbReference>
<dbReference type="InterPro" id="IPR001818">
    <property type="entry name" value="Pept_M10_metallopeptidase"/>
</dbReference>
<evidence type="ECO:0000256" key="6">
    <source>
        <dbReference type="SAM" id="MobiDB-lite"/>
    </source>
</evidence>
<proteinExistence type="predicted"/>
<dbReference type="SUPFAM" id="SSF55486">
    <property type="entry name" value="Metalloproteases ('zincins'), catalytic domain"/>
    <property type="match status" value="1"/>
</dbReference>
<dbReference type="Pfam" id="PF00413">
    <property type="entry name" value="Peptidase_M10"/>
    <property type="match status" value="1"/>
</dbReference>
<evidence type="ECO:0000256" key="4">
    <source>
        <dbReference type="ARBA" id="ARBA00022833"/>
    </source>
</evidence>
<evidence type="ECO:0000256" key="5">
    <source>
        <dbReference type="ARBA" id="ARBA00023049"/>
    </source>
</evidence>
<feature type="region of interest" description="Disordered" evidence="6">
    <location>
        <begin position="215"/>
        <end position="239"/>
    </location>
</feature>
<evidence type="ECO:0000256" key="3">
    <source>
        <dbReference type="ARBA" id="ARBA00022801"/>
    </source>
</evidence>
<accession>A0A518G408</accession>
<dbReference type="GO" id="GO:0006508">
    <property type="term" value="P:proteolysis"/>
    <property type="evidence" value="ECO:0007669"/>
    <property type="project" value="UniProtKB-KW"/>
</dbReference>
<dbReference type="AlphaFoldDB" id="A0A518G408"/>
<evidence type="ECO:0000313" key="8">
    <source>
        <dbReference type="EMBL" id="QDV23336.1"/>
    </source>
</evidence>
<keyword evidence="5" id="KW-0482">Metalloprotease</keyword>
<dbReference type="GO" id="GO:0008270">
    <property type="term" value="F:zinc ion binding"/>
    <property type="evidence" value="ECO:0007669"/>
    <property type="project" value="InterPro"/>
</dbReference>
<evidence type="ECO:0000259" key="7">
    <source>
        <dbReference type="SMART" id="SM00235"/>
    </source>
</evidence>
<dbReference type="RefSeq" id="WP_145076218.1">
    <property type="nucleotide sequence ID" value="NZ_CP036298.1"/>
</dbReference>
<keyword evidence="4" id="KW-0862">Zinc</keyword>
<dbReference type="Gene3D" id="3.40.390.10">
    <property type="entry name" value="Collagenase (Catalytic Domain)"/>
    <property type="match status" value="1"/>
</dbReference>
<evidence type="ECO:0000256" key="1">
    <source>
        <dbReference type="ARBA" id="ARBA00022670"/>
    </source>
</evidence>
<dbReference type="Proteomes" id="UP000318017">
    <property type="component" value="Chromosome"/>
</dbReference>
<name>A0A518G408_9BACT</name>
<dbReference type="InterPro" id="IPR024079">
    <property type="entry name" value="MetalloPept_cat_dom_sf"/>
</dbReference>
<reference evidence="8 9" key="1">
    <citation type="submission" date="2019-02" db="EMBL/GenBank/DDBJ databases">
        <title>Deep-cultivation of Planctomycetes and their phenomic and genomic characterization uncovers novel biology.</title>
        <authorList>
            <person name="Wiegand S."/>
            <person name="Jogler M."/>
            <person name="Boedeker C."/>
            <person name="Pinto D."/>
            <person name="Vollmers J."/>
            <person name="Rivas-Marin E."/>
            <person name="Kohn T."/>
            <person name="Peeters S.H."/>
            <person name="Heuer A."/>
            <person name="Rast P."/>
            <person name="Oberbeckmann S."/>
            <person name="Bunk B."/>
            <person name="Jeske O."/>
            <person name="Meyerdierks A."/>
            <person name="Storesund J.E."/>
            <person name="Kallscheuer N."/>
            <person name="Luecker S."/>
            <person name="Lage O.M."/>
            <person name="Pohl T."/>
            <person name="Merkel B.J."/>
            <person name="Hornburger P."/>
            <person name="Mueller R.-W."/>
            <person name="Bruemmer F."/>
            <person name="Labrenz M."/>
            <person name="Spormann A.M."/>
            <person name="Op den Camp H."/>
            <person name="Overmann J."/>
            <person name="Amann R."/>
            <person name="Jetten M.S.M."/>
            <person name="Mascher T."/>
            <person name="Medema M.H."/>
            <person name="Devos D.P."/>
            <person name="Kaster A.-K."/>
            <person name="Ovreas L."/>
            <person name="Rohde M."/>
            <person name="Galperin M.Y."/>
            <person name="Jogler C."/>
        </authorList>
    </citation>
    <scope>NUCLEOTIDE SEQUENCE [LARGE SCALE GENOMIC DNA]</scope>
    <source>
        <strain evidence="8 9">Q31a</strain>
    </source>
</reference>